<dbReference type="InterPro" id="IPR036390">
    <property type="entry name" value="WH_DNA-bd_sf"/>
</dbReference>
<dbReference type="CDD" id="cd02440">
    <property type="entry name" value="AdoMet_MTases"/>
    <property type="match status" value="1"/>
</dbReference>
<dbReference type="GO" id="GO:0032259">
    <property type="term" value="P:methylation"/>
    <property type="evidence" value="ECO:0007669"/>
    <property type="project" value="UniProtKB-KW"/>
</dbReference>
<evidence type="ECO:0000313" key="8">
    <source>
        <dbReference type="Proteomes" id="UP000003688"/>
    </source>
</evidence>
<proteinExistence type="predicted"/>
<gene>
    <name evidence="7" type="ORF">Cflav_PD3595</name>
</gene>
<feature type="active site" description="Proton acceptor" evidence="4">
    <location>
        <position position="271"/>
    </location>
</feature>
<dbReference type="InterPro" id="IPR012967">
    <property type="entry name" value="COMT_dimerisation"/>
</dbReference>
<accession>B9XHA2</accession>
<evidence type="ECO:0000259" key="5">
    <source>
        <dbReference type="Pfam" id="PF00891"/>
    </source>
</evidence>
<protein>
    <submittedName>
        <fullName evidence="7">O-methyltransferase family 2</fullName>
    </submittedName>
</protein>
<dbReference type="GO" id="GO:0046983">
    <property type="term" value="F:protein dimerization activity"/>
    <property type="evidence" value="ECO:0007669"/>
    <property type="project" value="InterPro"/>
</dbReference>
<keyword evidence="1 7" id="KW-0489">Methyltransferase</keyword>
<evidence type="ECO:0000256" key="3">
    <source>
        <dbReference type="ARBA" id="ARBA00022691"/>
    </source>
</evidence>
<dbReference type="GO" id="GO:0008171">
    <property type="term" value="F:O-methyltransferase activity"/>
    <property type="evidence" value="ECO:0007669"/>
    <property type="project" value="InterPro"/>
</dbReference>
<comment type="caution">
    <text evidence="7">The sequence shown here is derived from an EMBL/GenBank/DDBJ whole genome shotgun (WGS) entry which is preliminary data.</text>
</comment>
<dbReference type="InterPro" id="IPR016461">
    <property type="entry name" value="COMT-like"/>
</dbReference>
<reference evidence="7 8" key="1">
    <citation type="journal article" date="2011" name="J. Bacteriol.">
        <title>Genome sequence of 'Pedosphaera parvula' Ellin514, an aerobic Verrucomicrobial isolate from pasture soil.</title>
        <authorList>
            <person name="Kant R."/>
            <person name="van Passel M.W."/>
            <person name="Sangwan P."/>
            <person name="Palva A."/>
            <person name="Lucas S."/>
            <person name="Copeland A."/>
            <person name="Lapidus A."/>
            <person name="Glavina Del Rio T."/>
            <person name="Dalin E."/>
            <person name="Tice H."/>
            <person name="Bruce D."/>
            <person name="Goodwin L."/>
            <person name="Pitluck S."/>
            <person name="Chertkov O."/>
            <person name="Larimer F.W."/>
            <person name="Land M.L."/>
            <person name="Hauser L."/>
            <person name="Brettin T.S."/>
            <person name="Detter J.C."/>
            <person name="Han S."/>
            <person name="de Vos W.M."/>
            <person name="Janssen P.H."/>
            <person name="Smidt H."/>
        </authorList>
    </citation>
    <scope>NUCLEOTIDE SEQUENCE [LARGE SCALE GENOMIC DNA]</scope>
    <source>
        <strain evidence="7 8">Ellin514</strain>
    </source>
</reference>
<dbReference type="InterPro" id="IPR001077">
    <property type="entry name" value="COMT_C"/>
</dbReference>
<keyword evidence="8" id="KW-1185">Reference proteome</keyword>
<dbReference type="Proteomes" id="UP000003688">
    <property type="component" value="Unassembled WGS sequence"/>
</dbReference>
<name>B9XHA2_PEDPL</name>
<evidence type="ECO:0000256" key="4">
    <source>
        <dbReference type="PIRSR" id="PIRSR005739-1"/>
    </source>
</evidence>
<dbReference type="STRING" id="320771.Cflav_PD3595"/>
<evidence type="ECO:0000259" key="6">
    <source>
        <dbReference type="Pfam" id="PF08100"/>
    </source>
</evidence>
<keyword evidence="2 7" id="KW-0808">Transferase</keyword>
<feature type="domain" description="O-methyltransferase C-terminal" evidence="5">
    <location>
        <begin position="135"/>
        <end position="344"/>
    </location>
</feature>
<dbReference type="PANTHER" id="PTHR43712:SF2">
    <property type="entry name" value="O-METHYLTRANSFERASE CICE"/>
    <property type="match status" value="1"/>
</dbReference>
<dbReference type="InterPro" id="IPR036388">
    <property type="entry name" value="WH-like_DNA-bd_sf"/>
</dbReference>
<dbReference type="InterPro" id="IPR029063">
    <property type="entry name" value="SAM-dependent_MTases_sf"/>
</dbReference>
<dbReference type="Gene3D" id="3.40.50.150">
    <property type="entry name" value="Vaccinia Virus protein VP39"/>
    <property type="match status" value="1"/>
</dbReference>
<evidence type="ECO:0000313" key="7">
    <source>
        <dbReference type="EMBL" id="EEF60737.1"/>
    </source>
</evidence>
<evidence type="ECO:0000256" key="2">
    <source>
        <dbReference type="ARBA" id="ARBA00022679"/>
    </source>
</evidence>
<dbReference type="PIRSF" id="PIRSF005739">
    <property type="entry name" value="O-mtase"/>
    <property type="match status" value="1"/>
</dbReference>
<dbReference type="SUPFAM" id="SSF46785">
    <property type="entry name" value="Winged helix' DNA-binding domain"/>
    <property type="match status" value="1"/>
</dbReference>
<sequence>MFRNRKRRVRWLPRRTNLIDHNSKYIFMPHITPDKIGQIAFGFASSKALLSAVELGLFTELAKSPGDAASLTAKLGLNERAARDFFDTLVALGMLDRKGGFYSNTPEADLYLDRAKPTYMGGLLEMMNARLYAFWGSLTEALRTGKPQNEIKAGGNAFEVLYSNPERLEAFLKAMTGISLGTGRAIAEKFPWDNYKTFVDVGCAQGALPVQVALKHGHLTGLGYDLECVGPIYERYIRTNGLSDRLKFAPGDFFKDPLPKTDVLVMGHILHDWNLEEKKMLLKKAYDALQPGGAVLIYEAIIDDERRNNVFGLIMSLNMLIETTGGFDYTGAECCQWMREAGFRETRVEHLIGPDSMVIGIK</sequence>
<dbReference type="EMBL" id="ABOX02000014">
    <property type="protein sequence ID" value="EEF60737.1"/>
    <property type="molecule type" value="Genomic_DNA"/>
</dbReference>
<evidence type="ECO:0000256" key="1">
    <source>
        <dbReference type="ARBA" id="ARBA00022603"/>
    </source>
</evidence>
<dbReference type="PANTHER" id="PTHR43712">
    <property type="entry name" value="PUTATIVE (AFU_ORTHOLOGUE AFUA_4G14580)-RELATED"/>
    <property type="match status" value="1"/>
</dbReference>
<feature type="domain" description="O-methyltransferase dimerisation" evidence="6">
    <location>
        <begin position="38"/>
        <end position="113"/>
    </location>
</feature>
<dbReference type="SUPFAM" id="SSF53335">
    <property type="entry name" value="S-adenosyl-L-methionine-dependent methyltransferases"/>
    <property type="match status" value="1"/>
</dbReference>
<dbReference type="PROSITE" id="PS51683">
    <property type="entry name" value="SAM_OMT_II"/>
    <property type="match status" value="1"/>
</dbReference>
<dbReference type="Pfam" id="PF08100">
    <property type="entry name" value="Dimerisation"/>
    <property type="match status" value="1"/>
</dbReference>
<dbReference type="AlphaFoldDB" id="B9XHA2"/>
<dbReference type="Pfam" id="PF00891">
    <property type="entry name" value="Methyltransf_2"/>
    <property type="match status" value="1"/>
</dbReference>
<dbReference type="Gene3D" id="1.10.10.10">
    <property type="entry name" value="Winged helix-like DNA-binding domain superfamily/Winged helix DNA-binding domain"/>
    <property type="match status" value="1"/>
</dbReference>
<organism evidence="7 8">
    <name type="scientific">Pedosphaera parvula (strain Ellin514)</name>
    <dbReference type="NCBI Taxonomy" id="320771"/>
    <lineage>
        <taxon>Bacteria</taxon>
        <taxon>Pseudomonadati</taxon>
        <taxon>Verrucomicrobiota</taxon>
        <taxon>Pedosphaerae</taxon>
        <taxon>Pedosphaerales</taxon>
        <taxon>Pedosphaeraceae</taxon>
        <taxon>Pedosphaera</taxon>
    </lineage>
</organism>
<keyword evidence="3" id="KW-0949">S-adenosyl-L-methionine</keyword>